<keyword evidence="3" id="KW-1185">Reference proteome</keyword>
<evidence type="ECO:0000313" key="3">
    <source>
        <dbReference type="Proteomes" id="UP001590950"/>
    </source>
</evidence>
<feature type="region of interest" description="Disordered" evidence="1">
    <location>
        <begin position="172"/>
        <end position="194"/>
    </location>
</feature>
<feature type="region of interest" description="Disordered" evidence="1">
    <location>
        <begin position="1"/>
        <end position="33"/>
    </location>
</feature>
<evidence type="ECO:0008006" key="4">
    <source>
        <dbReference type="Google" id="ProtNLM"/>
    </source>
</evidence>
<dbReference type="InterPro" id="IPR001623">
    <property type="entry name" value="DnaJ_domain"/>
</dbReference>
<dbReference type="SUPFAM" id="SSF46565">
    <property type="entry name" value="Chaperone J-domain"/>
    <property type="match status" value="1"/>
</dbReference>
<feature type="compositionally biased region" description="Basic residues" evidence="1">
    <location>
        <begin position="173"/>
        <end position="182"/>
    </location>
</feature>
<dbReference type="CDD" id="cd06257">
    <property type="entry name" value="DnaJ"/>
    <property type="match status" value="1"/>
</dbReference>
<organism evidence="2 3">
    <name type="scientific">Stereocaulon virgatum</name>
    <dbReference type="NCBI Taxonomy" id="373712"/>
    <lineage>
        <taxon>Eukaryota</taxon>
        <taxon>Fungi</taxon>
        <taxon>Dikarya</taxon>
        <taxon>Ascomycota</taxon>
        <taxon>Pezizomycotina</taxon>
        <taxon>Lecanoromycetes</taxon>
        <taxon>OSLEUM clade</taxon>
        <taxon>Lecanoromycetidae</taxon>
        <taxon>Lecanorales</taxon>
        <taxon>Lecanorineae</taxon>
        <taxon>Stereocaulaceae</taxon>
        <taxon>Stereocaulon</taxon>
    </lineage>
</organism>
<evidence type="ECO:0000313" key="2">
    <source>
        <dbReference type="EMBL" id="KAL2037472.1"/>
    </source>
</evidence>
<dbReference type="EMBL" id="JBEFKJ010000040">
    <property type="protein sequence ID" value="KAL2037472.1"/>
    <property type="molecule type" value="Genomic_DNA"/>
</dbReference>
<proteinExistence type="predicted"/>
<evidence type="ECO:0000256" key="1">
    <source>
        <dbReference type="SAM" id="MobiDB-lite"/>
    </source>
</evidence>
<protein>
    <recommendedName>
        <fullName evidence="4">J domain-containing protein</fullName>
    </recommendedName>
</protein>
<name>A0ABR3ZZG0_9LECA</name>
<dbReference type="Proteomes" id="UP001590950">
    <property type="component" value="Unassembled WGS sequence"/>
</dbReference>
<accession>A0ABR3ZZG0</accession>
<gene>
    <name evidence="2" type="ORF">N7G274_009753</name>
</gene>
<dbReference type="InterPro" id="IPR036869">
    <property type="entry name" value="J_dom_sf"/>
</dbReference>
<comment type="caution">
    <text evidence="2">The sequence shown here is derived from an EMBL/GenBank/DDBJ whole genome shotgun (WGS) entry which is preliminary data.</text>
</comment>
<sequence length="408" mass="45493">MSRLSSSVAHSAPMPYPEPQSLTQPQTQYPNGLGYPQYQYYQPSVYYQDPATYYEPQQFYQQAEGHYPQMSMPSACRQPEYYQPPQQYPPQVQFRSACTTYPQQQHVQAYPSNYTQPAPISQFRPIRPKPTTPQVFIPPLPNAMNRPHLALPPPNLILNSEPRLNALIQPFTKRGRPKRPQKVRPGAQPSKKLLPLEPQALQSVPNPVKLGTFPAGTENLSIANNASNPIQSRPPAQVSQLALPMPGARPEVPAPSYPVFALPRSSLPSQLPRINHHEYLSQPTAALSHGYSCPGLQCSSDLSHLNQPLTKASPKELTASEARSILNVSDFAMPADIRAAYWSLEFELHPDRHRDHLPGVQYVKAVKLAKAQEAADTLGGFTGTCWESERVLERDFEAFKRMSDDAGG</sequence>
<reference evidence="2 3" key="1">
    <citation type="submission" date="2024-09" db="EMBL/GenBank/DDBJ databases">
        <title>Rethinking Asexuality: The Enigmatic Case of Functional Sexual Genes in Lepraria (Stereocaulaceae).</title>
        <authorList>
            <person name="Doellman M."/>
            <person name="Sun Y."/>
            <person name="Barcenas-Pena A."/>
            <person name="Lumbsch H.T."/>
            <person name="Grewe F."/>
        </authorList>
    </citation>
    <scope>NUCLEOTIDE SEQUENCE [LARGE SCALE GENOMIC DNA]</scope>
    <source>
        <strain evidence="2 3">Mercado 3170</strain>
    </source>
</reference>